<dbReference type="eggNOG" id="ENOG502TH61">
    <property type="taxonomic scope" value="Eukaryota"/>
</dbReference>
<reference evidence="2 3" key="2">
    <citation type="journal article" date="2011" name="PLoS Genet.">
        <title>Caenorhabditis briggsae recombinant inbred line genotypes reveal inter-strain incompatibility and the evolution of recombination.</title>
        <authorList>
            <person name="Ross J.A."/>
            <person name="Koboldt D.C."/>
            <person name="Staisch J.E."/>
            <person name="Chamberlin H.M."/>
            <person name="Gupta B.P."/>
            <person name="Miller R.D."/>
            <person name="Baird S.E."/>
            <person name="Haag E.S."/>
        </authorList>
    </citation>
    <scope>NUCLEOTIDE SEQUENCE [LARGE SCALE GENOMIC DNA]</scope>
    <source>
        <strain evidence="2 3">AF16</strain>
    </source>
</reference>
<reference evidence="2 3" key="1">
    <citation type="journal article" date="2003" name="PLoS Biol.">
        <title>The genome sequence of Caenorhabditis briggsae: a platform for comparative genomics.</title>
        <authorList>
            <person name="Stein L.D."/>
            <person name="Bao Z."/>
            <person name="Blasiar D."/>
            <person name="Blumenthal T."/>
            <person name="Brent M.R."/>
            <person name="Chen N."/>
            <person name="Chinwalla A."/>
            <person name="Clarke L."/>
            <person name="Clee C."/>
            <person name="Coghlan A."/>
            <person name="Coulson A."/>
            <person name="D'Eustachio P."/>
            <person name="Fitch D.H."/>
            <person name="Fulton L.A."/>
            <person name="Fulton R.E."/>
            <person name="Griffiths-Jones S."/>
            <person name="Harris T.W."/>
            <person name="Hillier L.W."/>
            <person name="Kamath R."/>
            <person name="Kuwabara P.E."/>
            <person name="Mardis E.R."/>
            <person name="Marra M.A."/>
            <person name="Miner T.L."/>
            <person name="Minx P."/>
            <person name="Mullikin J.C."/>
            <person name="Plumb R.W."/>
            <person name="Rogers J."/>
            <person name="Schein J.E."/>
            <person name="Sohrmann M."/>
            <person name="Spieth J."/>
            <person name="Stajich J.E."/>
            <person name="Wei C."/>
            <person name="Willey D."/>
            <person name="Wilson R.K."/>
            <person name="Durbin R."/>
            <person name="Waterston R.H."/>
        </authorList>
    </citation>
    <scope>NUCLEOTIDE SEQUENCE [LARGE SCALE GENOMIC DNA]</scope>
    <source>
        <strain evidence="2 3">AF16</strain>
    </source>
</reference>
<dbReference type="RefSeq" id="XP_002633430.1">
    <property type="nucleotide sequence ID" value="XM_002633384.1"/>
</dbReference>
<dbReference type="InParanoid" id="A8X0P3"/>
<evidence type="ECO:0000313" key="2">
    <source>
        <dbReference type="EMBL" id="CAP26203.1"/>
    </source>
</evidence>
<dbReference type="AlphaFoldDB" id="A8X0P3"/>
<dbReference type="CTD" id="8575427"/>
<keyword evidence="1" id="KW-0812">Transmembrane</keyword>
<dbReference type="EMBL" id="HE600986">
    <property type="protein sequence ID" value="CAP26203.1"/>
    <property type="molecule type" value="Genomic_DNA"/>
</dbReference>
<dbReference type="KEGG" id="cbr:CBG_06197"/>
<sequence length="450" mass="51995">MPRQSRTRNRFIIAFIIMMCMASLYILLLKIRKMNHLSELEENSRHFAIINDIVYYNSTYSASEKPTFMFLITSQIANFYLPMTCSSIDGYTETTSQIAIQQVGESLLVGICTVVEDPLYVTLKLDDFSMQIDAPTPLEPLSIRKSVVKEDHVICMSHLILYEDGTTVLSLLKHFKNSAAKIMIYAASVRQADFVSFSSTLFFSNFSDSLYKALEEYSDNVEVVPWMLPETKKRGDFDKLKLDPNYSRAGTDGSLTHCFLRYAPVVRKLTLIDLATLKFNSIPFNPDYTLSKEVTSLVTAGWKLKKLTNYRVTMNSQNDVVLNEKCFVHQDAQDLDKECGDLQSPNIENTPSRSIYIPKVVQFDNLSIYEDALGRCTSYKSTIEDRQKLMKFEFELENRVSSEVCEIELMRDDFKCRVAMDYSKKMFRRRTRLLITHKRAFLRFWDGCHL</sequence>
<dbReference type="Proteomes" id="UP000008549">
    <property type="component" value="Unassembled WGS sequence"/>
</dbReference>
<dbReference type="OMA" id="ITHKRAF"/>
<evidence type="ECO:0000313" key="3">
    <source>
        <dbReference type="Proteomes" id="UP000008549"/>
    </source>
</evidence>
<keyword evidence="1" id="KW-0472">Membrane</keyword>
<accession>A8X0P3</accession>
<name>A8X0P3_CAEBR</name>
<feature type="transmembrane region" description="Helical" evidence="1">
    <location>
        <begin position="12"/>
        <end position="31"/>
    </location>
</feature>
<evidence type="ECO:0000313" key="4">
    <source>
        <dbReference type="WormBase" id="CBG06197"/>
    </source>
</evidence>
<keyword evidence="1" id="KW-1133">Transmembrane helix</keyword>
<dbReference type="STRING" id="6238.A8X0P3"/>
<dbReference type="FunCoup" id="A8X0P3">
    <property type="interactions" value="367"/>
</dbReference>
<dbReference type="GeneID" id="8575427"/>
<evidence type="ECO:0000256" key="1">
    <source>
        <dbReference type="SAM" id="Phobius"/>
    </source>
</evidence>
<organism evidence="2 3">
    <name type="scientific">Caenorhabditis briggsae</name>
    <dbReference type="NCBI Taxonomy" id="6238"/>
    <lineage>
        <taxon>Eukaryota</taxon>
        <taxon>Metazoa</taxon>
        <taxon>Ecdysozoa</taxon>
        <taxon>Nematoda</taxon>
        <taxon>Chromadorea</taxon>
        <taxon>Rhabditida</taxon>
        <taxon>Rhabditina</taxon>
        <taxon>Rhabditomorpha</taxon>
        <taxon>Rhabditoidea</taxon>
        <taxon>Rhabditidae</taxon>
        <taxon>Peloderinae</taxon>
        <taxon>Caenorhabditis</taxon>
    </lineage>
</organism>
<keyword evidence="3" id="KW-1185">Reference proteome</keyword>
<dbReference type="HOGENOM" id="CLU_742348_0_0_1"/>
<protein>
    <submittedName>
        <fullName evidence="2">Protein CBG06197</fullName>
    </submittedName>
</protein>
<dbReference type="WormBase" id="CBG06197">
    <property type="protein sequence ID" value="CBP43749"/>
    <property type="gene ID" value="WBGene00028505"/>
</dbReference>
<proteinExistence type="predicted"/>
<gene>
    <name evidence="2 4" type="ORF">CBG06197</name>
    <name evidence="2" type="ORF">CBG_06197</name>
</gene>